<evidence type="ECO:0000259" key="1">
    <source>
        <dbReference type="Pfam" id="PF07583"/>
    </source>
</evidence>
<gene>
    <name evidence="3" type="ORF">HGMM_F33C03C19</name>
</gene>
<organism evidence="3">
    <name type="scientific">uncultured Planctomycetota bacterium</name>
    <dbReference type="NCBI Taxonomy" id="120965"/>
    <lineage>
        <taxon>Bacteria</taxon>
        <taxon>Pseudomonadati</taxon>
        <taxon>Planctomycetota</taxon>
        <taxon>environmental samples</taxon>
    </lineage>
</organism>
<dbReference type="Pfam" id="PF07583">
    <property type="entry name" value="PSCyt2"/>
    <property type="match status" value="1"/>
</dbReference>
<dbReference type="PANTHER" id="PTHR35889:SF3">
    <property type="entry name" value="F-BOX DOMAIN-CONTAINING PROTEIN"/>
    <property type="match status" value="1"/>
</dbReference>
<dbReference type="Gene3D" id="2.60.40.1080">
    <property type="match status" value="1"/>
</dbReference>
<feature type="domain" description="DUF1549" evidence="1">
    <location>
        <begin position="323"/>
        <end position="507"/>
    </location>
</feature>
<dbReference type="PANTHER" id="PTHR35889">
    <property type="entry name" value="CYCLOINULO-OLIGOSACCHARIDE FRUCTANOTRANSFERASE-RELATED"/>
    <property type="match status" value="1"/>
</dbReference>
<dbReference type="InterPro" id="IPR011444">
    <property type="entry name" value="DUF1549"/>
</dbReference>
<feature type="domain" description="DUF1553" evidence="2">
    <location>
        <begin position="569"/>
        <end position="795"/>
    </location>
</feature>
<dbReference type="AlphaFoldDB" id="H5SIJ0"/>
<reference evidence="3" key="1">
    <citation type="journal article" date="2005" name="Environ. Microbiol.">
        <title>Genetic and functional properties of uncultivated thermophilic crenarchaeotes from a subsurface gold mine as revealed by analysis of genome fragments.</title>
        <authorList>
            <person name="Nunoura T."/>
            <person name="Hirayama H."/>
            <person name="Takami H."/>
            <person name="Oida H."/>
            <person name="Nishi S."/>
            <person name="Shimamura S."/>
            <person name="Suzuki Y."/>
            <person name="Inagaki F."/>
            <person name="Takai K."/>
            <person name="Nealson K.H."/>
            <person name="Horikoshi K."/>
        </authorList>
    </citation>
    <scope>NUCLEOTIDE SEQUENCE</scope>
</reference>
<dbReference type="InterPro" id="IPR022655">
    <property type="entry name" value="DUF1553"/>
</dbReference>
<sequence>MALLLLASTLPSWGQTEKLPTGAQVIRLEAFPDRIELVGPFAYRQVLVTAHLANGETLDATRMVRYEAPANLVKISPLGQVEAVGDGTGEVLVQLGNQSLRIPLSVRGVRDKYSVSFVQDVMPVLSKLGCNAGTCHGAAKGKNGFKLSLRGYDPIFDHLALTDDVEARRFNRAAPERSLMLMKPAGAVPHVGGVLIQPGDRYYEMLKLWISQGVPLDKNAPRVVGIEIFPKNAIIPLPGMRQQTVVLARYSDGKIRDVTAEAFVESSNTEILTTDKTGLVTAVRRGEAAVLARYEGAYTSTLYFVMGDRSGFAWQEVPEYNFIDTLVYNKLKRFKIQPSDVCTDEEFIRRLYLDLTGLPPTADEVKKFLADPRPSQVKREELVDKLVGSPDYVEYWTNKWADLLQCNRKYLGDRGAAAYREWIRKAIAENMPYDKFAYTILTATGSTLDNPPAAYFKIHRDPSELVETTTHLFLGIRFNCNKCHDHPFERWTMDNYYELAAYFAQVQRQEDPRFKGQRIGGTAVQGAVPLVEIISDAKGGDIKNERSGQTAVPKFPFPVAIELPKDAPRREQLARWLTSAKNPYFARSYVNRLWSYLTGVGLIEPVDDIRAGNPPTNPELLERLTDEFVRSGFNTQHLIRLICKSRVYQHSVKTNRWNQDDESNYSHAIARRLPAEVIFDAIHRAVGATPQIPGMPAGARAVQLLDSNVPIPGGFLEIFGKPPRESPCECERSNDLLLGAVLNLINGPVISEAIRDPNNRIAKLVASETDDAKVVEELFLMILNRRPTSRELEAGIRALNAPQSDFERLARERARLEKALADSESRLPQRAVEWEKQQTIWYAADIVEARAQSDMKFLRQPDGSMLVEGPKSKNDVYYVRLRVPTSQVTAVQLEVLPHDSLPGKGPGRAANGNFVLTEFRLLRPSSDPINLPWTAILGSAGANVAKLDRLALHRPQADFSQNGFPVQNTLDNRDDTGWAIGNEFGRPHRASFELRDTLTGTAELLVVLEMKHPQLADHTIGRFRIWITPSPAPVKLNGPPEKIASILRLPPEKRSQQQKDELLRYYRGLDEELQRLNRELAEVGTPGSVRLLGAQDIAWALINSNEFLFNH</sequence>
<dbReference type="EMBL" id="AP011734">
    <property type="protein sequence ID" value="BAL55976.1"/>
    <property type="molecule type" value="Genomic_DNA"/>
</dbReference>
<name>H5SIJ0_9BACT</name>
<evidence type="ECO:0000259" key="2">
    <source>
        <dbReference type="Pfam" id="PF07587"/>
    </source>
</evidence>
<dbReference type="SUPFAM" id="SSF49373">
    <property type="entry name" value="Invasin/intimin cell-adhesion fragments"/>
    <property type="match status" value="1"/>
</dbReference>
<proteinExistence type="predicted"/>
<protein>
    <submittedName>
        <fullName evidence="3">Vegetatible incompatibility protein</fullName>
    </submittedName>
</protein>
<dbReference type="Pfam" id="PF07587">
    <property type="entry name" value="PSD1"/>
    <property type="match status" value="1"/>
</dbReference>
<accession>H5SIJ0</accession>
<evidence type="ECO:0000313" key="3">
    <source>
        <dbReference type="EMBL" id="BAL55976.1"/>
    </source>
</evidence>
<dbReference type="InterPro" id="IPR008964">
    <property type="entry name" value="Invasin/intimin_cell_adhesion"/>
</dbReference>
<reference evidence="3" key="2">
    <citation type="journal article" date="2012" name="PLoS ONE">
        <title>A Deeply Branching Thermophilic Bacterium with an Ancient Acetyl-CoA Pathway Dominates a Subsurface Ecosystem.</title>
        <authorList>
            <person name="Takami H."/>
            <person name="Noguchi H."/>
            <person name="Takaki Y."/>
            <person name="Uchiyama I."/>
            <person name="Toyoda A."/>
            <person name="Nishi S."/>
            <person name="Chee G.-J."/>
            <person name="Arai W."/>
            <person name="Nunoura T."/>
            <person name="Itoh T."/>
            <person name="Hattori M."/>
            <person name="Takai K."/>
        </authorList>
    </citation>
    <scope>NUCLEOTIDE SEQUENCE</scope>
</reference>